<name>A0A242M9E5_CABSO</name>
<keyword evidence="1" id="KW-0223">Dioxygenase</keyword>
<gene>
    <name evidence="1" type="ORF">PAMC26510_30045</name>
</gene>
<proteinExistence type="predicted"/>
<dbReference type="GO" id="GO:0051213">
    <property type="term" value="F:dioxygenase activity"/>
    <property type="evidence" value="ECO:0007669"/>
    <property type="project" value="UniProtKB-KW"/>
</dbReference>
<dbReference type="EMBL" id="NBTY01000184">
    <property type="protein sequence ID" value="OTP67860.1"/>
    <property type="molecule type" value="Genomic_DNA"/>
</dbReference>
<evidence type="ECO:0000313" key="2">
    <source>
        <dbReference type="Proteomes" id="UP000194546"/>
    </source>
</evidence>
<dbReference type="Proteomes" id="UP000194546">
    <property type="component" value="Unassembled WGS sequence"/>
</dbReference>
<keyword evidence="1" id="KW-0560">Oxidoreductase</keyword>
<organism evidence="1 2">
    <name type="scientific">Caballeronia sordidicola</name>
    <name type="common">Burkholderia sordidicola</name>
    <dbReference type="NCBI Taxonomy" id="196367"/>
    <lineage>
        <taxon>Bacteria</taxon>
        <taxon>Pseudomonadati</taxon>
        <taxon>Pseudomonadota</taxon>
        <taxon>Betaproteobacteria</taxon>
        <taxon>Burkholderiales</taxon>
        <taxon>Burkholderiaceae</taxon>
        <taxon>Caballeronia</taxon>
    </lineage>
</organism>
<evidence type="ECO:0000313" key="1">
    <source>
        <dbReference type="EMBL" id="OTP67860.1"/>
    </source>
</evidence>
<reference evidence="1 2" key="1">
    <citation type="submission" date="2017-03" db="EMBL/GenBank/DDBJ databases">
        <title>Genome analysis of strain PAMC 26510.</title>
        <authorList>
            <person name="Oh H.-M."/>
            <person name="Yang J.-A."/>
        </authorList>
    </citation>
    <scope>NUCLEOTIDE SEQUENCE [LARGE SCALE GENOMIC DNA]</scope>
    <source>
        <strain evidence="1 2">PAMC 26510</strain>
    </source>
</reference>
<dbReference type="AlphaFoldDB" id="A0A242M9E5"/>
<accession>A0A242M9E5</accession>
<sequence>MGKNRPFATRFKKKRDGLPKLRFFCFKSNFQT</sequence>
<comment type="caution">
    <text evidence="1">The sequence shown here is derived from an EMBL/GenBank/DDBJ whole genome shotgun (WGS) entry which is preliminary data.</text>
</comment>
<protein>
    <submittedName>
        <fullName evidence="1">Catechol 1,2-dioxygenase</fullName>
    </submittedName>
</protein>